<keyword evidence="7" id="KW-1185">Reference proteome</keyword>
<gene>
    <name evidence="6" type="ORF">Ccrd_023611</name>
</gene>
<evidence type="ECO:0000256" key="4">
    <source>
        <dbReference type="ARBA" id="ARBA00023004"/>
    </source>
</evidence>
<evidence type="ECO:0000256" key="5">
    <source>
        <dbReference type="ARBA" id="ARBA00023033"/>
    </source>
</evidence>
<dbReference type="STRING" id="59895.A0A103XWF8"/>
<comment type="similarity">
    <text evidence="1">Belongs to the cytochrome P450 family.</text>
</comment>
<comment type="caution">
    <text evidence="6">The sequence shown here is derived from an EMBL/GenBank/DDBJ whole genome shotgun (WGS) entry which is preliminary data.</text>
</comment>
<dbReference type="SUPFAM" id="SSF48264">
    <property type="entry name" value="Cytochrome P450"/>
    <property type="match status" value="1"/>
</dbReference>
<organism evidence="6 7">
    <name type="scientific">Cynara cardunculus var. scolymus</name>
    <name type="common">Globe artichoke</name>
    <name type="synonym">Cynara scolymus</name>
    <dbReference type="NCBI Taxonomy" id="59895"/>
    <lineage>
        <taxon>Eukaryota</taxon>
        <taxon>Viridiplantae</taxon>
        <taxon>Streptophyta</taxon>
        <taxon>Embryophyta</taxon>
        <taxon>Tracheophyta</taxon>
        <taxon>Spermatophyta</taxon>
        <taxon>Magnoliopsida</taxon>
        <taxon>eudicotyledons</taxon>
        <taxon>Gunneridae</taxon>
        <taxon>Pentapetalae</taxon>
        <taxon>asterids</taxon>
        <taxon>campanulids</taxon>
        <taxon>Asterales</taxon>
        <taxon>Asteraceae</taxon>
        <taxon>Carduoideae</taxon>
        <taxon>Cardueae</taxon>
        <taxon>Carduinae</taxon>
        <taxon>Cynara</taxon>
    </lineage>
</organism>
<keyword evidence="3" id="KW-0479">Metal-binding</keyword>
<dbReference type="GO" id="GO:0016705">
    <property type="term" value="F:oxidoreductase activity, acting on paired donors, with incorporation or reduction of molecular oxygen"/>
    <property type="evidence" value="ECO:0007669"/>
    <property type="project" value="InterPro"/>
</dbReference>
<dbReference type="GO" id="GO:0051762">
    <property type="term" value="P:sesquiterpene biosynthetic process"/>
    <property type="evidence" value="ECO:0007669"/>
    <property type="project" value="UniProtKB-ARBA"/>
</dbReference>
<keyword evidence="4" id="KW-0408">Iron</keyword>
<sequence length="76" mass="8306">MPDDQTGCERTKTGRRGCPGIQFGVVIIELALANIVYKFDLALPNGAKIEDLDMSETYGIVLHKKSSLLVNLSARL</sequence>
<evidence type="ECO:0000256" key="1">
    <source>
        <dbReference type="ARBA" id="ARBA00010617"/>
    </source>
</evidence>
<dbReference type="Gene3D" id="1.10.630.10">
    <property type="entry name" value="Cytochrome P450"/>
    <property type="match status" value="1"/>
</dbReference>
<dbReference type="GO" id="GO:0004497">
    <property type="term" value="F:monooxygenase activity"/>
    <property type="evidence" value="ECO:0007669"/>
    <property type="project" value="UniProtKB-KW"/>
</dbReference>
<evidence type="ECO:0000256" key="3">
    <source>
        <dbReference type="ARBA" id="ARBA00022723"/>
    </source>
</evidence>
<dbReference type="Pfam" id="PF00067">
    <property type="entry name" value="p450"/>
    <property type="match status" value="1"/>
</dbReference>
<evidence type="ECO:0000313" key="6">
    <source>
        <dbReference type="EMBL" id="KVH98168.1"/>
    </source>
</evidence>
<evidence type="ECO:0000313" key="7">
    <source>
        <dbReference type="Proteomes" id="UP000243975"/>
    </source>
</evidence>
<dbReference type="GO" id="GO:0005506">
    <property type="term" value="F:iron ion binding"/>
    <property type="evidence" value="ECO:0007669"/>
    <property type="project" value="InterPro"/>
</dbReference>
<protein>
    <submittedName>
        <fullName evidence="6">Cytochrome P450</fullName>
    </submittedName>
</protein>
<dbReference type="PANTHER" id="PTHR47955:SF16">
    <property type="entry name" value="CYTOCHROME P450"/>
    <property type="match status" value="1"/>
</dbReference>
<reference evidence="6 7" key="1">
    <citation type="journal article" date="2016" name="Sci. Rep.">
        <title>The genome sequence of the outbreeding globe artichoke constructed de novo incorporating a phase-aware low-pass sequencing strategy of F1 progeny.</title>
        <authorList>
            <person name="Scaglione D."/>
            <person name="Reyes-Chin-Wo S."/>
            <person name="Acquadro A."/>
            <person name="Froenicke L."/>
            <person name="Portis E."/>
            <person name="Beitel C."/>
            <person name="Tirone M."/>
            <person name="Mauro R."/>
            <person name="Lo Monaco A."/>
            <person name="Mauromicale G."/>
            <person name="Faccioli P."/>
            <person name="Cattivelli L."/>
            <person name="Rieseberg L."/>
            <person name="Michelmore R."/>
            <person name="Lanteri S."/>
        </authorList>
    </citation>
    <scope>NUCLEOTIDE SEQUENCE [LARGE SCALE GENOMIC DNA]</scope>
    <source>
        <strain evidence="6">2C</strain>
    </source>
</reference>
<dbReference type="Gramene" id="KVH98168">
    <property type="protein sequence ID" value="KVH98168"/>
    <property type="gene ID" value="Ccrd_023611"/>
</dbReference>
<dbReference type="EMBL" id="LEKV01003807">
    <property type="protein sequence ID" value="KVH98168.1"/>
    <property type="molecule type" value="Genomic_DNA"/>
</dbReference>
<keyword evidence="2" id="KW-0349">Heme</keyword>
<keyword evidence="5" id="KW-0560">Oxidoreductase</keyword>
<dbReference type="InterPro" id="IPR036396">
    <property type="entry name" value="Cyt_P450_sf"/>
</dbReference>
<proteinExistence type="inferred from homology"/>
<dbReference type="AlphaFoldDB" id="A0A103XWF8"/>
<name>A0A103XWF8_CYNCS</name>
<accession>A0A103XWF8</accession>
<dbReference type="GO" id="GO:0020037">
    <property type="term" value="F:heme binding"/>
    <property type="evidence" value="ECO:0007669"/>
    <property type="project" value="InterPro"/>
</dbReference>
<dbReference type="InterPro" id="IPR001128">
    <property type="entry name" value="Cyt_P450"/>
</dbReference>
<dbReference type="Proteomes" id="UP000243975">
    <property type="component" value="Unassembled WGS sequence"/>
</dbReference>
<dbReference type="PANTHER" id="PTHR47955">
    <property type="entry name" value="CYTOCHROME P450 FAMILY 71 PROTEIN"/>
    <property type="match status" value="1"/>
</dbReference>
<keyword evidence="5" id="KW-0503">Monooxygenase</keyword>
<evidence type="ECO:0000256" key="2">
    <source>
        <dbReference type="ARBA" id="ARBA00022617"/>
    </source>
</evidence>